<evidence type="ECO:0000256" key="8">
    <source>
        <dbReference type="HAMAP-Rule" id="MF_00488"/>
    </source>
</evidence>
<evidence type="ECO:0000256" key="2">
    <source>
        <dbReference type="ARBA" id="ARBA00006054"/>
    </source>
</evidence>
<dbReference type="NCBIfam" id="NF004863">
    <property type="entry name" value="PRK06223.1"/>
    <property type="match status" value="1"/>
</dbReference>
<keyword evidence="6 8" id="KW-0520">NAD</keyword>
<dbReference type="InterPro" id="IPR011304">
    <property type="entry name" value="L-lactate_DH"/>
</dbReference>
<feature type="active site" description="Proton acceptor" evidence="8 9">
    <location>
        <position position="178"/>
    </location>
</feature>
<keyword evidence="5 8" id="KW-0560">Oxidoreductase</keyword>
<evidence type="ECO:0000256" key="5">
    <source>
        <dbReference type="ARBA" id="ARBA00023002"/>
    </source>
</evidence>
<organism evidence="13 14">
    <name type="scientific">Vagococcus coleopterorum</name>
    <dbReference type="NCBI Taxonomy" id="2714946"/>
    <lineage>
        <taxon>Bacteria</taxon>
        <taxon>Bacillati</taxon>
        <taxon>Bacillota</taxon>
        <taxon>Bacilli</taxon>
        <taxon>Lactobacillales</taxon>
        <taxon>Enterococcaceae</taxon>
        <taxon>Vagococcus</taxon>
    </lineage>
</organism>
<name>A0A6G8ALR8_9ENTE</name>
<evidence type="ECO:0000256" key="1">
    <source>
        <dbReference type="ARBA" id="ARBA00004843"/>
    </source>
</evidence>
<dbReference type="Proteomes" id="UP000500890">
    <property type="component" value="Chromosome"/>
</dbReference>
<evidence type="ECO:0000313" key="14">
    <source>
        <dbReference type="Proteomes" id="UP000500890"/>
    </source>
</evidence>
<feature type="binding site" evidence="8">
    <location>
        <begin position="121"/>
        <end position="123"/>
    </location>
    <ligand>
        <name>NAD(+)</name>
        <dbReference type="ChEBI" id="CHEBI:57540"/>
    </ligand>
</feature>
<comment type="pathway">
    <text evidence="1 8">Fermentation; pyruvate fermentation to lactate; (S)-lactate from pyruvate: step 1/1.</text>
</comment>
<comment type="catalytic activity">
    <reaction evidence="7 8">
        <text>(S)-lactate + NAD(+) = pyruvate + NADH + H(+)</text>
        <dbReference type="Rhea" id="RHEA:23444"/>
        <dbReference type="ChEBI" id="CHEBI:15361"/>
        <dbReference type="ChEBI" id="CHEBI:15378"/>
        <dbReference type="ChEBI" id="CHEBI:16651"/>
        <dbReference type="ChEBI" id="CHEBI:57540"/>
        <dbReference type="ChEBI" id="CHEBI:57945"/>
        <dbReference type="EC" id="1.1.1.27"/>
    </reaction>
</comment>
<dbReference type="KEGG" id="vah:G7081_01590"/>
<dbReference type="PROSITE" id="PS00064">
    <property type="entry name" value="L_LDH"/>
    <property type="match status" value="1"/>
</dbReference>
<evidence type="ECO:0000256" key="4">
    <source>
        <dbReference type="ARBA" id="ARBA00016495"/>
    </source>
</evidence>
<dbReference type="Gene3D" id="3.40.50.720">
    <property type="entry name" value="NAD(P)-binding Rossmann-like Domain"/>
    <property type="match status" value="1"/>
</dbReference>
<feature type="binding site" evidence="8">
    <location>
        <position position="43"/>
    </location>
    <ligand>
        <name>NAD(+)</name>
        <dbReference type="ChEBI" id="CHEBI:57540"/>
    </ligand>
</feature>
<dbReference type="UniPathway" id="UPA00554">
    <property type="reaction ID" value="UER00611"/>
</dbReference>
<dbReference type="GO" id="GO:0004459">
    <property type="term" value="F:L-lactate dehydrogenase (NAD+) activity"/>
    <property type="evidence" value="ECO:0007669"/>
    <property type="project" value="UniProtKB-UniRule"/>
</dbReference>
<feature type="binding site" evidence="8">
    <location>
        <begin position="151"/>
        <end position="154"/>
    </location>
    <ligand>
        <name>substrate</name>
    </ligand>
</feature>
<evidence type="ECO:0000256" key="7">
    <source>
        <dbReference type="ARBA" id="ARBA00049258"/>
    </source>
</evidence>
<gene>
    <name evidence="8" type="primary">ldh</name>
    <name evidence="13" type="ORF">G7081_01590</name>
</gene>
<comment type="subunit">
    <text evidence="8">Homotetramer.</text>
</comment>
<evidence type="ECO:0000313" key="13">
    <source>
        <dbReference type="EMBL" id="QIL45875.1"/>
    </source>
</evidence>
<dbReference type="HAMAP" id="MF_00488">
    <property type="entry name" value="Lactate_dehydrog"/>
    <property type="match status" value="1"/>
</dbReference>
<evidence type="ECO:0000256" key="9">
    <source>
        <dbReference type="PIRSR" id="PIRSR000102-1"/>
    </source>
</evidence>
<evidence type="ECO:0000259" key="11">
    <source>
        <dbReference type="Pfam" id="PF00056"/>
    </source>
</evidence>
<feature type="binding site" evidence="10">
    <location>
        <begin position="13"/>
        <end position="18"/>
    </location>
    <ligand>
        <name>NAD(+)</name>
        <dbReference type="ChEBI" id="CHEBI:57540"/>
    </ligand>
</feature>
<dbReference type="Gene3D" id="3.90.110.10">
    <property type="entry name" value="Lactate dehydrogenase/glycoside hydrolase, family 4, C-terminal"/>
    <property type="match status" value="1"/>
</dbReference>
<dbReference type="NCBIfam" id="NF000824">
    <property type="entry name" value="PRK00066.1"/>
    <property type="match status" value="1"/>
</dbReference>
<dbReference type="GO" id="GO:0005737">
    <property type="term" value="C:cytoplasm"/>
    <property type="evidence" value="ECO:0007669"/>
    <property type="project" value="UniProtKB-SubCell"/>
</dbReference>
<dbReference type="PRINTS" id="PR00086">
    <property type="entry name" value="LLDHDRGNASE"/>
</dbReference>
<dbReference type="InterPro" id="IPR001236">
    <property type="entry name" value="Lactate/malate_DH_N"/>
</dbReference>
<feature type="domain" description="Lactate/malate dehydrogenase C-terminal" evidence="12">
    <location>
        <begin position="148"/>
        <end position="313"/>
    </location>
</feature>
<dbReference type="AlphaFoldDB" id="A0A6G8ALR8"/>
<feature type="binding site" evidence="8">
    <location>
        <position position="146"/>
    </location>
    <ligand>
        <name>NAD(+)</name>
        <dbReference type="ChEBI" id="CHEBI:57540"/>
    </ligand>
</feature>
<dbReference type="NCBIfam" id="TIGR01771">
    <property type="entry name" value="L-LDH-NAD"/>
    <property type="match status" value="1"/>
</dbReference>
<dbReference type="FunFam" id="3.40.50.720:FF:000018">
    <property type="entry name" value="Malate dehydrogenase"/>
    <property type="match status" value="1"/>
</dbReference>
<feature type="binding site" evidence="8">
    <location>
        <position position="17"/>
    </location>
    <ligand>
        <name>NAD(+)</name>
        <dbReference type="ChEBI" id="CHEBI:57540"/>
    </ligand>
</feature>
<comment type="function">
    <text evidence="8">Catalyzes the conversion of lactate to pyruvate.</text>
</comment>
<dbReference type="SUPFAM" id="SSF56327">
    <property type="entry name" value="LDH C-terminal domain-like"/>
    <property type="match status" value="1"/>
</dbReference>
<reference evidence="13 14" key="1">
    <citation type="submission" date="2020-03" db="EMBL/GenBank/DDBJ databases">
        <title>Vagococcus sp. nov., isolated from beetles.</title>
        <authorList>
            <person name="Hyun D.-W."/>
            <person name="Bae J.-W."/>
        </authorList>
    </citation>
    <scope>NUCLEOTIDE SEQUENCE [LARGE SCALE GENOMIC DNA]</scope>
    <source>
        <strain evidence="13 14">HDW17A</strain>
    </source>
</reference>
<dbReference type="GO" id="GO:0006096">
    <property type="term" value="P:glycolytic process"/>
    <property type="evidence" value="ECO:0007669"/>
    <property type="project" value="UniProtKB-UniRule"/>
</dbReference>
<dbReference type="InterPro" id="IPR015955">
    <property type="entry name" value="Lactate_DH/Glyco_Ohase_4_C"/>
</dbReference>
<feature type="binding site" evidence="10">
    <location>
        <position position="98"/>
    </location>
    <ligand>
        <name>NAD(+)</name>
        <dbReference type="ChEBI" id="CHEBI:57540"/>
    </ligand>
</feature>
<feature type="binding site" evidence="8">
    <location>
        <begin position="123"/>
        <end position="126"/>
    </location>
    <ligand>
        <name>substrate</name>
    </ligand>
</feature>
<evidence type="ECO:0000256" key="3">
    <source>
        <dbReference type="ARBA" id="ARBA00012967"/>
    </source>
</evidence>
<dbReference type="Pfam" id="PF02866">
    <property type="entry name" value="Ldh_1_C"/>
    <property type="match status" value="1"/>
</dbReference>
<keyword evidence="8" id="KW-0963">Cytoplasm</keyword>
<feature type="binding site" evidence="8 10">
    <location>
        <position position="38"/>
    </location>
    <ligand>
        <name>NAD(+)</name>
        <dbReference type="ChEBI" id="CHEBI:57540"/>
    </ligand>
</feature>
<feature type="modified residue" description="Phosphotyrosine" evidence="8">
    <location>
        <position position="223"/>
    </location>
</feature>
<evidence type="ECO:0000259" key="12">
    <source>
        <dbReference type="Pfam" id="PF02866"/>
    </source>
</evidence>
<sequence length="314" mass="34351">MKNRDKQKIILVGAGAVGSSYAFALVNQNIGKELGIIDLNHGKSEGDAIDLSDGLAYTSPKKIYAATYDDCHDADLVVITAGATNTADQTRMDLLHINLKITKDIVDSVMASGFDGMFLVANNPVDIMAYAVQKFSGLPASRVIGSGTTLDSARFKKSLAEIIQADPRDIQAYIIGEHGDTQFPVWSHANIGGLQVYEWVKKRPEVTEESLIQLVEDVRDAGYRIIERKGSTYYGIAISLARITKAIFDDEHAILPLSVQLNGQYGASDLYIGSPAVITREGIQCVIEIPLNDMEQQKMQDSIHAIQQMIDEVF</sequence>
<dbReference type="InterPro" id="IPR018177">
    <property type="entry name" value="L-lactate_DH_AS"/>
</dbReference>
<keyword evidence="8" id="KW-0597">Phosphoprotein</keyword>
<feature type="binding site" evidence="8">
    <location>
        <position position="68"/>
    </location>
    <ligand>
        <name>NAD(+)</name>
        <dbReference type="ChEBI" id="CHEBI:57540"/>
    </ligand>
</feature>
<dbReference type="PANTHER" id="PTHR43128">
    <property type="entry name" value="L-2-HYDROXYCARBOXYLATE DEHYDROGENASE (NAD(P)(+))"/>
    <property type="match status" value="1"/>
</dbReference>
<accession>A0A6G8ALR8</accession>
<dbReference type="RefSeq" id="WP_166006805.1">
    <property type="nucleotide sequence ID" value="NZ_CP049886.1"/>
</dbReference>
<feature type="binding site" evidence="8">
    <location>
        <begin position="82"/>
        <end position="83"/>
    </location>
    <ligand>
        <name>NAD(+)</name>
        <dbReference type="ChEBI" id="CHEBI:57540"/>
    </ligand>
</feature>
<feature type="binding site" evidence="8">
    <location>
        <position position="232"/>
    </location>
    <ligand>
        <name>substrate</name>
    </ligand>
</feature>
<dbReference type="EMBL" id="CP049886">
    <property type="protein sequence ID" value="QIL45875.1"/>
    <property type="molecule type" value="Genomic_DNA"/>
</dbReference>
<dbReference type="CDD" id="cd05291">
    <property type="entry name" value="HicDH_like"/>
    <property type="match status" value="1"/>
</dbReference>
<dbReference type="GO" id="GO:0006089">
    <property type="term" value="P:lactate metabolic process"/>
    <property type="evidence" value="ECO:0007669"/>
    <property type="project" value="TreeGrafter"/>
</dbReference>
<dbReference type="InterPro" id="IPR001557">
    <property type="entry name" value="L-lactate/malate_DH"/>
</dbReference>
<feature type="binding site" evidence="8">
    <location>
        <position position="91"/>
    </location>
    <ligand>
        <name>substrate</name>
    </ligand>
</feature>
<protein>
    <recommendedName>
        <fullName evidence="4 8">L-lactate dehydrogenase</fullName>
        <shortName evidence="8">L-LDH</shortName>
        <ecNumber evidence="3 8">1.1.1.27</ecNumber>
    </recommendedName>
</protein>
<dbReference type="Pfam" id="PF00056">
    <property type="entry name" value="Ldh_1_N"/>
    <property type="match status" value="1"/>
</dbReference>
<evidence type="ECO:0000256" key="10">
    <source>
        <dbReference type="PIRSR" id="PIRSR000102-3"/>
    </source>
</evidence>
<comment type="caution">
    <text evidence="8">Lacks conserved residue(s) required for the propagation of feature annotation.</text>
</comment>
<dbReference type="SUPFAM" id="SSF51735">
    <property type="entry name" value="NAD(P)-binding Rossmann-fold domains"/>
    <property type="match status" value="1"/>
</dbReference>
<proteinExistence type="inferred from homology"/>
<comment type="subcellular location">
    <subcellularLocation>
        <location evidence="8">Cytoplasm</location>
    </subcellularLocation>
</comment>
<keyword evidence="14" id="KW-1185">Reference proteome</keyword>
<dbReference type="InterPro" id="IPR022383">
    <property type="entry name" value="Lactate/malate_DH_C"/>
</dbReference>
<dbReference type="PIRSF" id="PIRSF000102">
    <property type="entry name" value="Lac_mal_DH"/>
    <property type="match status" value="1"/>
</dbReference>
<feature type="domain" description="Lactate/malate dehydrogenase N-terminal" evidence="11">
    <location>
        <begin position="8"/>
        <end position="145"/>
    </location>
</feature>
<comment type="similarity">
    <text evidence="2 8">Belongs to the LDH/MDH superfamily. LDH family.</text>
</comment>
<dbReference type="EC" id="1.1.1.27" evidence="3 8"/>
<dbReference type="InterPro" id="IPR036291">
    <property type="entry name" value="NAD(P)-bd_dom_sf"/>
</dbReference>
<dbReference type="PANTHER" id="PTHR43128:SF16">
    <property type="entry name" value="L-LACTATE DEHYDROGENASE"/>
    <property type="match status" value="1"/>
</dbReference>
<evidence type="ECO:0000256" key="6">
    <source>
        <dbReference type="ARBA" id="ARBA00023027"/>
    </source>
</evidence>